<evidence type="ECO:0000313" key="1">
    <source>
        <dbReference type="EMBL" id="OHS99407.1"/>
    </source>
</evidence>
<evidence type="ECO:0000313" key="2">
    <source>
        <dbReference type="Proteomes" id="UP000179807"/>
    </source>
</evidence>
<keyword evidence="2" id="KW-1185">Reference proteome</keyword>
<gene>
    <name evidence="1" type="ORF">TRFO_34127</name>
</gene>
<comment type="caution">
    <text evidence="1">The sequence shown here is derived from an EMBL/GenBank/DDBJ whole genome shotgun (WGS) entry which is preliminary data.</text>
</comment>
<proteinExistence type="predicted"/>
<organism evidence="1 2">
    <name type="scientific">Tritrichomonas foetus</name>
    <dbReference type="NCBI Taxonomy" id="1144522"/>
    <lineage>
        <taxon>Eukaryota</taxon>
        <taxon>Metamonada</taxon>
        <taxon>Parabasalia</taxon>
        <taxon>Tritrichomonadida</taxon>
        <taxon>Tritrichomonadidae</taxon>
        <taxon>Tritrichomonas</taxon>
    </lineage>
</organism>
<sequence>MSTKKKGKPALNTPFKTIINQMTEIDGKIIPCLIDFEGLSIYHCDTPLYKNKVKSMSLLTDTFLKWQQFVNEKAGQNLLDLSVIHQYDTYKTSVFYHHWLDKYKMLRDCQQTLYFKKWILHYKNKLKRDALLESIGRSVFSEWRIIAFRSRKAKKLALSRKKSFFDTWRKNYKLNVVFRRVQKLRNLPVKKRFFRLWKRRIKPHQLKVRVQNYIEVSNTFHMSINFVCWKEKYLTKTRKISRETQIQRVGFHLWRKSLAIKQDYQKRYDIVSDNYQKHLEKRAMKRWKRKHQIIKNKRFKASLKLWTLIVAHRISFSQIKQQKNLRIEAKVFALMIKKVKRHDQERKRIFLQRWRRVTFISKAEALISENSLKIKCETYLMRWRMMLRNKIDEQIIAEMKKEIVDRNNMRHAFYTWLDRSLEIRDERRRKVKQFRRKILLVFPFMAWKNFGQLQTIRAKEHYKQTMQRKYFPAFIMYKEYACERKLELAALYSNYRLKKRFFRKVRKIFQERHIQTNDQMMMKLLNQPNTFFGVSRLSYI</sequence>
<reference evidence="1" key="1">
    <citation type="submission" date="2016-10" db="EMBL/GenBank/DDBJ databases">
        <authorList>
            <person name="Benchimol M."/>
            <person name="Almeida L.G."/>
            <person name="Vasconcelos A.T."/>
            <person name="Perreira-Neves A."/>
            <person name="Rosa I.A."/>
            <person name="Tasca T."/>
            <person name="Bogo M.R."/>
            <person name="de Souza W."/>
        </authorList>
    </citation>
    <scope>NUCLEOTIDE SEQUENCE [LARGE SCALE GENOMIC DNA]</scope>
    <source>
        <strain evidence="1">K</strain>
    </source>
</reference>
<dbReference type="Proteomes" id="UP000179807">
    <property type="component" value="Unassembled WGS sequence"/>
</dbReference>
<accession>A0A1J4JLW1</accession>
<dbReference type="RefSeq" id="XP_068352544.1">
    <property type="nucleotide sequence ID" value="XM_068509485.1"/>
</dbReference>
<dbReference type="EMBL" id="MLAK01001006">
    <property type="protein sequence ID" value="OHS99407.1"/>
    <property type="molecule type" value="Genomic_DNA"/>
</dbReference>
<dbReference type="GeneID" id="94844189"/>
<dbReference type="AlphaFoldDB" id="A0A1J4JLW1"/>
<protein>
    <recommendedName>
        <fullName evidence="3">Sfi1 spindle body domain-containing protein</fullName>
    </recommendedName>
</protein>
<dbReference type="VEuPathDB" id="TrichDB:TRFO_34127"/>
<name>A0A1J4JLW1_9EUKA</name>
<evidence type="ECO:0008006" key="3">
    <source>
        <dbReference type="Google" id="ProtNLM"/>
    </source>
</evidence>